<keyword evidence="1" id="KW-0406">Ion transport</keyword>
<dbReference type="InterPro" id="IPR016989">
    <property type="entry name" value="Atp1_alphaprobac"/>
</dbReference>
<comment type="similarity">
    <text evidence="1">Belongs to the bacterial AtpI family.</text>
</comment>
<name>A0A2C9D3B5_9HYPH</name>
<evidence type="ECO:0000313" key="3">
    <source>
        <dbReference type="EMBL" id="SON54679.1"/>
    </source>
</evidence>
<feature type="transmembrane region" description="Helical" evidence="2">
    <location>
        <begin position="77"/>
        <end position="98"/>
    </location>
</feature>
<gene>
    <name evidence="3" type="primary">atpI</name>
    <name evidence="3" type="ORF">HDIA_1138</name>
</gene>
<feature type="transmembrane region" description="Helical" evidence="2">
    <location>
        <begin position="53"/>
        <end position="71"/>
    </location>
</feature>
<keyword evidence="4" id="KW-1185">Reference proteome</keyword>
<dbReference type="EMBL" id="LT960614">
    <property type="protein sequence ID" value="SON54679.1"/>
    <property type="molecule type" value="Genomic_DNA"/>
</dbReference>
<sequence>MSDPGNDHSDQDDLAKRKAKLEQALAKIKDDQAKARAPEGNDFGSNYSKAFRLASEFVGGVLVGAVLGWGIDRLLGTSPIGLIVLLILGFAAGVLGMARASRVDDDAAPK</sequence>
<dbReference type="GO" id="GO:1902600">
    <property type="term" value="P:proton transmembrane transport"/>
    <property type="evidence" value="ECO:0007669"/>
    <property type="project" value="UniProtKB-KW"/>
</dbReference>
<dbReference type="Pfam" id="PF09527">
    <property type="entry name" value="ATPase_gene1"/>
    <property type="match status" value="1"/>
</dbReference>
<organism evidence="3 4">
    <name type="scientific">Hartmannibacter diazotrophicus</name>
    <dbReference type="NCBI Taxonomy" id="1482074"/>
    <lineage>
        <taxon>Bacteria</taxon>
        <taxon>Pseudomonadati</taxon>
        <taxon>Pseudomonadota</taxon>
        <taxon>Alphaproteobacteria</taxon>
        <taxon>Hyphomicrobiales</taxon>
        <taxon>Pleomorphomonadaceae</taxon>
        <taxon>Hartmannibacter</taxon>
    </lineage>
</organism>
<comment type="function">
    <text evidence="1">A possible function for this protein is to guide the assembly of the membrane sector of the ATPase enzyme complex.</text>
</comment>
<evidence type="ECO:0000313" key="4">
    <source>
        <dbReference type="Proteomes" id="UP000223606"/>
    </source>
</evidence>
<keyword evidence="1" id="KW-0813">Transport</keyword>
<reference evidence="4" key="1">
    <citation type="submission" date="2017-09" db="EMBL/GenBank/DDBJ databases">
        <title>Genome sequence of Nannocystis excedens DSM 71.</title>
        <authorList>
            <person name="Blom J."/>
        </authorList>
    </citation>
    <scope>NUCLEOTIDE SEQUENCE [LARGE SCALE GENOMIC DNA]</scope>
    <source>
        <strain evidence="4">type strain: E19</strain>
    </source>
</reference>
<keyword evidence="1 2" id="KW-0472">Membrane</keyword>
<dbReference type="AlphaFoldDB" id="A0A2C9D3B5"/>
<dbReference type="Proteomes" id="UP000223606">
    <property type="component" value="Chromosome 1"/>
</dbReference>
<accession>A0A2C9D3B5</accession>
<protein>
    <recommendedName>
        <fullName evidence="1">ATP synthase protein I</fullName>
    </recommendedName>
</protein>
<dbReference type="RefSeq" id="WP_245884178.1">
    <property type="nucleotide sequence ID" value="NZ_LT960614.1"/>
</dbReference>
<dbReference type="KEGG" id="hdi:HDIA_1138"/>
<evidence type="ECO:0000256" key="1">
    <source>
        <dbReference type="PIRNR" id="PIRNR032126"/>
    </source>
</evidence>
<keyword evidence="1" id="KW-0375">Hydrogen ion transport</keyword>
<dbReference type="InterPro" id="IPR032820">
    <property type="entry name" value="ATPase_put"/>
</dbReference>
<proteinExistence type="inferred from homology"/>
<dbReference type="GO" id="GO:0045259">
    <property type="term" value="C:proton-transporting ATP synthase complex"/>
    <property type="evidence" value="ECO:0007669"/>
    <property type="project" value="UniProtKB-UniRule"/>
</dbReference>
<dbReference type="PIRSF" id="PIRSF032126">
    <property type="entry name" value="F0F1_ATP_synthase_subunit_I"/>
    <property type="match status" value="1"/>
</dbReference>
<evidence type="ECO:0000256" key="2">
    <source>
        <dbReference type="SAM" id="Phobius"/>
    </source>
</evidence>
<keyword evidence="2" id="KW-1133">Transmembrane helix</keyword>
<keyword evidence="2" id="KW-0812">Transmembrane</keyword>